<protein>
    <recommendedName>
        <fullName evidence="5">Peptidase M10 serralysin C-terminal domain-containing protein</fullName>
    </recommendedName>
</protein>
<dbReference type="GO" id="GO:0005576">
    <property type="term" value="C:extracellular region"/>
    <property type="evidence" value="ECO:0007669"/>
    <property type="project" value="UniProtKB-SubCell"/>
</dbReference>
<dbReference type="OrthoDB" id="5380561at2"/>
<evidence type="ECO:0008006" key="5">
    <source>
        <dbReference type="Google" id="ProtNLM"/>
    </source>
</evidence>
<sequence length="508" mass="54068">MTLYILNPANGSAIGTEGDDIFSTPISSPYFYESDWSRFALRGGGGTDTLNLNYRDTYDLRKFAEFSGVEIISFSDHGADLYLSAQHLASITQISGPSGFAEGRIYFTGNAGHAFDLRGKAFSGNYKLMNPTSGYADIIISDKSQLLADNGAHLNFSTQSGARVRLVGGTFTDAEEQLLLRKGFNFTWDDNDNGAGNAAPVISGLHGDKVATSGLSVVALDIGANASISDDKAVRKITVSVVGSNANDFVTLSRNAFDLPDGVKDGGRIRGLETFNEKVFANFANVTNSSFEIYFNGEATAAKINKLVQSLVYYNDSTGGQTTRQVSITAWDGADKAATSTVTITHSGNMTSPVTGGQTDGTANADTIKGSAKADVIYGGAGNDTIYGGAGKDTLRGDAGKEMFVFDTRPSKSNVDTIKSYKIADDSIWLDNNVFTKVGRGTSEDPKKLAGKAFWTGDKAHDADDRIIYNKKTGALYYDQDGTGSKAAVQFAKIDKGLKMTASELFVV</sequence>
<dbReference type="InterPro" id="IPR011049">
    <property type="entry name" value="Serralysin-like_metalloprot_C"/>
</dbReference>
<dbReference type="RefSeq" id="WP_114185366.1">
    <property type="nucleotide sequence ID" value="NZ_BJYU01000008.1"/>
</dbReference>
<comment type="caution">
    <text evidence="3">The sequence shown here is derived from an EMBL/GenBank/DDBJ whole genome shotgun (WGS) entry which is preliminary data.</text>
</comment>
<dbReference type="AlphaFoldDB" id="A0A512BMX3"/>
<dbReference type="PROSITE" id="PS00330">
    <property type="entry name" value="HEMOLYSIN_CALCIUM"/>
    <property type="match status" value="1"/>
</dbReference>
<name>A0A512BMX3_9HYPH</name>
<proteinExistence type="predicted"/>
<evidence type="ECO:0000313" key="4">
    <source>
        <dbReference type="Proteomes" id="UP000321085"/>
    </source>
</evidence>
<dbReference type="EMBL" id="BJYU01000008">
    <property type="protein sequence ID" value="GEO13308.1"/>
    <property type="molecule type" value="Genomic_DNA"/>
</dbReference>
<dbReference type="InterPro" id="IPR018511">
    <property type="entry name" value="Hemolysin-typ_Ca-bd_CS"/>
</dbReference>
<dbReference type="SUPFAM" id="SSF51120">
    <property type="entry name" value="beta-Roll"/>
    <property type="match status" value="1"/>
</dbReference>
<dbReference type="PRINTS" id="PR00313">
    <property type="entry name" value="CABNDNGRPT"/>
</dbReference>
<organism evidence="3 4">
    <name type="scientific">Microvirga aerophila</name>
    <dbReference type="NCBI Taxonomy" id="670291"/>
    <lineage>
        <taxon>Bacteria</taxon>
        <taxon>Pseudomonadati</taxon>
        <taxon>Pseudomonadota</taxon>
        <taxon>Alphaproteobacteria</taxon>
        <taxon>Hyphomicrobiales</taxon>
        <taxon>Methylobacteriaceae</taxon>
        <taxon>Microvirga</taxon>
    </lineage>
</organism>
<reference evidence="3 4" key="1">
    <citation type="submission" date="2019-07" db="EMBL/GenBank/DDBJ databases">
        <title>Whole genome shotgun sequence of Microvirga aerophila NBRC 106136.</title>
        <authorList>
            <person name="Hosoyama A."/>
            <person name="Uohara A."/>
            <person name="Ohji S."/>
            <person name="Ichikawa N."/>
        </authorList>
    </citation>
    <scope>NUCLEOTIDE SEQUENCE [LARGE SCALE GENOMIC DNA]</scope>
    <source>
        <strain evidence="3 4">NBRC 106136</strain>
    </source>
</reference>
<comment type="subcellular location">
    <subcellularLocation>
        <location evidence="1">Secreted</location>
    </subcellularLocation>
</comment>
<dbReference type="Gene3D" id="2.150.10.10">
    <property type="entry name" value="Serralysin-like metalloprotease, C-terminal"/>
    <property type="match status" value="1"/>
</dbReference>
<dbReference type="PANTHER" id="PTHR38340">
    <property type="entry name" value="S-LAYER PROTEIN"/>
    <property type="match status" value="1"/>
</dbReference>
<evidence type="ECO:0000256" key="1">
    <source>
        <dbReference type="ARBA" id="ARBA00004613"/>
    </source>
</evidence>
<dbReference type="GO" id="GO:0005509">
    <property type="term" value="F:calcium ion binding"/>
    <property type="evidence" value="ECO:0007669"/>
    <property type="project" value="InterPro"/>
</dbReference>
<accession>A0A512BMX3</accession>
<gene>
    <name evidence="3" type="ORF">MAE02_10040</name>
</gene>
<dbReference type="Pfam" id="PF00353">
    <property type="entry name" value="HemolysinCabind"/>
    <property type="match status" value="1"/>
</dbReference>
<dbReference type="Proteomes" id="UP000321085">
    <property type="component" value="Unassembled WGS sequence"/>
</dbReference>
<evidence type="ECO:0000256" key="2">
    <source>
        <dbReference type="ARBA" id="ARBA00022525"/>
    </source>
</evidence>
<evidence type="ECO:0000313" key="3">
    <source>
        <dbReference type="EMBL" id="GEO13308.1"/>
    </source>
</evidence>
<keyword evidence="2" id="KW-0964">Secreted</keyword>
<dbReference type="InterPro" id="IPR050557">
    <property type="entry name" value="RTX_toxin/Mannuronan_C5-epim"/>
</dbReference>
<keyword evidence="4" id="KW-1185">Reference proteome</keyword>
<dbReference type="InterPro" id="IPR001343">
    <property type="entry name" value="Hemolysn_Ca-bd"/>
</dbReference>
<dbReference type="PANTHER" id="PTHR38340:SF1">
    <property type="entry name" value="S-LAYER PROTEIN"/>
    <property type="match status" value="1"/>
</dbReference>